<evidence type="ECO:0000256" key="2">
    <source>
        <dbReference type="ARBA" id="ARBA00007639"/>
    </source>
</evidence>
<dbReference type="AlphaFoldDB" id="A0A8E1WFX0"/>
<sequence>MGKNARYLTLALAMAATSMLSAPALAAGKTIGVTVPYFASPFWKAGLYGVETAGKEKGYTVLKGDAKDKAELQIEQIRSYIDKKVDAIIIGAADAAAVGPAVEEAIDRGIPVIALSVPPKSDRLTSFVGADNIGMGRLQGICLGRAIGGKGEVGLFAGPDEIWAKLRVTGFKNTMEADFPDIKIVAEKAGGTKDAGVAAVEWVKAHPDMHGIFTAADTMAVESINQLGATVDKIKVSTSNLNDDARAALENGKLTCASLQPAVAMGRDATREAIAAIEGGKVLGRIEAPALLVTKEKVADYDFSKIIAPADYQP</sequence>
<dbReference type="Gene3D" id="3.40.50.2300">
    <property type="match status" value="2"/>
</dbReference>
<dbReference type="EMBL" id="JACHGI010000008">
    <property type="protein sequence ID" value="MBB6468135.1"/>
    <property type="molecule type" value="Genomic_DNA"/>
</dbReference>
<evidence type="ECO:0000256" key="3">
    <source>
        <dbReference type="ARBA" id="ARBA00022729"/>
    </source>
</evidence>
<dbReference type="SUPFAM" id="SSF53822">
    <property type="entry name" value="Periplasmic binding protein-like I"/>
    <property type="match status" value="1"/>
</dbReference>
<accession>A0A8E1WFX0</accession>
<proteinExistence type="inferred from homology"/>
<feature type="signal peptide" evidence="4">
    <location>
        <begin position="1"/>
        <end position="26"/>
    </location>
</feature>
<feature type="domain" description="Periplasmic binding protein" evidence="5">
    <location>
        <begin position="31"/>
        <end position="280"/>
    </location>
</feature>
<protein>
    <submittedName>
        <fullName evidence="6">ABC-type sugar transport system substrate-binding protein</fullName>
    </submittedName>
</protein>
<reference evidence="6 7" key="1">
    <citation type="submission" date="2020-08" db="EMBL/GenBank/DDBJ databases">
        <title>Genomic Encyclopedia of Type Strains, Phase IV (KMG-IV): sequencing the most valuable type-strain genomes for metagenomic binning, comparative biology and taxonomic classification.</title>
        <authorList>
            <person name="Goeker M."/>
        </authorList>
    </citation>
    <scope>NUCLEOTIDE SEQUENCE [LARGE SCALE GENOMIC DNA]</scope>
    <source>
        <strain evidence="6 7">DSM 17454</strain>
    </source>
</reference>
<evidence type="ECO:0000313" key="6">
    <source>
        <dbReference type="EMBL" id="MBB6468135.1"/>
    </source>
</evidence>
<keyword evidence="6" id="KW-0813">Transport</keyword>
<dbReference type="InterPro" id="IPR025997">
    <property type="entry name" value="SBP_2_dom"/>
</dbReference>
<keyword evidence="6" id="KW-0762">Sugar transport</keyword>
<feature type="chain" id="PRO_5034930012" evidence="4">
    <location>
        <begin position="27"/>
        <end position="314"/>
    </location>
</feature>
<dbReference type="GO" id="GO:0030313">
    <property type="term" value="C:cell envelope"/>
    <property type="evidence" value="ECO:0007669"/>
    <property type="project" value="UniProtKB-SubCell"/>
</dbReference>
<name>A0A8E1WFX0_9HYPH</name>
<evidence type="ECO:0000256" key="4">
    <source>
        <dbReference type="SAM" id="SignalP"/>
    </source>
</evidence>
<evidence type="ECO:0000256" key="1">
    <source>
        <dbReference type="ARBA" id="ARBA00004196"/>
    </source>
</evidence>
<dbReference type="PANTHER" id="PTHR46847:SF1">
    <property type="entry name" value="D-ALLOSE-BINDING PERIPLASMIC PROTEIN-RELATED"/>
    <property type="match status" value="1"/>
</dbReference>
<dbReference type="CDD" id="cd01536">
    <property type="entry name" value="PBP1_ABC_sugar_binding-like"/>
    <property type="match status" value="1"/>
</dbReference>
<comment type="similarity">
    <text evidence="2">Belongs to the bacterial solute-binding protein 2 family.</text>
</comment>
<evidence type="ECO:0000259" key="5">
    <source>
        <dbReference type="Pfam" id="PF13407"/>
    </source>
</evidence>
<organism evidence="6 7">
    <name type="scientific">Aminobacter carboxidus</name>
    <dbReference type="NCBI Taxonomy" id="376165"/>
    <lineage>
        <taxon>Bacteria</taxon>
        <taxon>Pseudomonadati</taxon>
        <taxon>Pseudomonadota</taxon>
        <taxon>Alphaproteobacteria</taxon>
        <taxon>Hyphomicrobiales</taxon>
        <taxon>Phyllobacteriaceae</taxon>
        <taxon>Aminobacter</taxon>
    </lineage>
</organism>
<keyword evidence="3 4" id="KW-0732">Signal</keyword>
<dbReference type="GO" id="GO:0030246">
    <property type="term" value="F:carbohydrate binding"/>
    <property type="evidence" value="ECO:0007669"/>
    <property type="project" value="UniProtKB-ARBA"/>
</dbReference>
<dbReference type="InterPro" id="IPR028082">
    <property type="entry name" value="Peripla_BP_I"/>
</dbReference>
<dbReference type="PANTHER" id="PTHR46847">
    <property type="entry name" value="D-ALLOSE-BINDING PERIPLASMIC PROTEIN-RELATED"/>
    <property type="match status" value="1"/>
</dbReference>
<comment type="subcellular location">
    <subcellularLocation>
        <location evidence="1">Cell envelope</location>
    </subcellularLocation>
</comment>
<dbReference type="Proteomes" id="UP000532373">
    <property type="component" value="Unassembled WGS sequence"/>
</dbReference>
<gene>
    <name evidence="6" type="ORF">HNQ96_004019</name>
</gene>
<dbReference type="Pfam" id="PF13407">
    <property type="entry name" value="Peripla_BP_4"/>
    <property type="match status" value="1"/>
</dbReference>
<comment type="caution">
    <text evidence="6">The sequence shown here is derived from an EMBL/GenBank/DDBJ whole genome shotgun (WGS) entry which is preliminary data.</text>
</comment>
<evidence type="ECO:0000313" key="7">
    <source>
        <dbReference type="Proteomes" id="UP000532373"/>
    </source>
</evidence>